<protein>
    <submittedName>
        <fullName evidence="1">DUF503 domain-containing protein</fullName>
    </submittedName>
</protein>
<sequence length="99" mass="10934">MSAWVGVLEFDLLLGEVFSLKQKRSVIRPLIAELKRAYAVSVAEVDHQDLHRRAAVAVAVVAGDPAHVTDVLDTIERQVSGHPEFTLVSAHRRLRGPED</sequence>
<dbReference type="EMBL" id="BAAAYX010000002">
    <property type="protein sequence ID" value="GAA3693527.1"/>
    <property type="molecule type" value="Genomic_DNA"/>
</dbReference>
<dbReference type="PANTHER" id="PTHR36441">
    <property type="entry name" value="HYPOTHETICAL CYTOSOLIC PROTEIN"/>
    <property type="match status" value="1"/>
</dbReference>
<evidence type="ECO:0000313" key="1">
    <source>
        <dbReference type="EMBL" id="GAA3693527.1"/>
    </source>
</evidence>
<keyword evidence="2" id="KW-1185">Reference proteome</keyword>
<dbReference type="SUPFAM" id="SSF103007">
    <property type="entry name" value="Hypothetical protein TT1725"/>
    <property type="match status" value="1"/>
</dbReference>
<dbReference type="InterPro" id="IPR036746">
    <property type="entry name" value="TT1725-like_sf"/>
</dbReference>
<accession>A0ABP7CSM3</accession>
<gene>
    <name evidence="1" type="ORF">GCM10022204_06500</name>
</gene>
<reference evidence="2" key="1">
    <citation type="journal article" date="2019" name="Int. J. Syst. Evol. Microbiol.">
        <title>The Global Catalogue of Microorganisms (GCM) 10K type strain sequencing project: providing services to taxonomists for standard genome sequencing and annotation.</title>
        <authorList>
            <consortium name="The Broad Institute Genomics Platform"/>
            <consortium name="The Broad Institute Genome Sequencing Center for Infectious Disease"/>
            <person name="Wu L."/>
            <person name="Ma J."/>
        </authorList>
    </citation>
    <scope>NUCLEOTIDE SEQUENCE [LARGE SCALE GENOMIC DNA]</scope>
    <source>
        <strain evidence="2">JCM 16548</strain>
    </source>
</reference>
<name>A0ABP7CSM3_9ACTN</name>
<comment type="caution">
    <text evidence="1">The sequence shown here is derived from an EMBL/GenBank/DDBJ whole genome shotgun (WGS) entry which is preliminary data.</text>
</comment>
<dbReference type="PANTHER" id="PTHR36441:SF1">
    <property type="entry name" value="DUF503 DOMAIN-CONTAINING PROTEIN"/>
    <property type="match status" value="1"/>
</dbReference>
<organism evidence="1 2">
    <name type="scientific">Microlunatus aurantiacus</name>
    <dbReference type="NCBI Taxonomy" id="446786"/>
    <lineage>
        <taxon>Bacteria</taxon>
        <taxon>Bacillati</taxon>
        <taxon>Actinomycetota</taxon>
        <taxon>Actinomycetes</taxon>
        <taxon>Propionibacteriales</taxon>
        <taxon>Propionibacteriaceae</taxon>
        <taxon>Microlunatus</taxon>
    </lineage>
</organism>
<dbReference type="RefSeq" id="WP_344810830.1">
    <property type="nucleotide sequence ID" value="NZ_BAAAYX010000002.1"/>
</dbReference>
<dbReference type="Pfam" id="PF04456">
    <property type="entry name" value="DUF503"/>
    <property type="match status" value="1"/>
</dbReference>
<evidence type="ECO:0000313" key="2">
    <source>
        <dbReference type="Proteomes" id="UP001500051"/>
    </source>
</evidence>
<dbReference type="Gene3D" id="3.30.70.1120">
    <property type="entry name" value="TT1725-like"/>
    <property type="match status" value="1"/>
</dbReference>
<dbReference type="Proteomes" id="UP001500051">
    <property type="component" value="Unassembled WGS sequence"/>
</dbReference>
<proteinExistence type="predicted"/>
<dbReference type="InterPro" id="IPR007546">
    <property type="entry name" value="DUF503"/>
</dbReference>